<dbReference type="AlphaFoldDB" id="A0A097KJE1"/>
<gene>
    <name evidence="11 14" type="primary">atpF</name>
</gene>
<dbReference type="RefSeq" id="YP_009104824.1">
    <property type="nucleotide sequence ID" value="NC_025524.1"/>
</dbReference>
<feature type="coiled-coil region" evidence="13">
    <location>
        <begin position="43"/>
        <end position="124"/>
    </location>
</feature>
<evidence type="ECO:0000256" key="13">
    <source>
        <dbReference type="SAM" id="Coils"/>
    </source>
</evidence>
<proteinExistence type="inferred from homology"/>
<dbReference type="PANTHER" id="PTHR34264">
    <property type="entry name" value="ATP SYNTHASE SUBUNIT B, CHLOROPLASTIC"/>
    <property type="match status" value="1"/>
</dbReference>
<keyword evidence="8 11" id="KW-0472">Membrane</keyword>
<keyword evidence="6 11" id="KW-1133">Transmembrane helix</keyword>
<dbReference type="GO" id="GO:0045259">
    <property type="term" value="C:proton-transporting ATP synthase complex"/>
    <property type="evidence" value="ECO:0007669"/>
    <property type="project" value="UniProtKB-KW"/>
</dbReference>
<comment type="subunit">
    <text evidence="11">F-type ATPases have 2 components, F(1) - the catalytic core - and F(0) - the membrane proton channel. F(1) has five subunits: alpha(3), beta(3), gamma(1), delta(1), epsilon(1). F(0) has four main subunits: a(1), b(1), b'(1) and c(10-14). The alpha and beta chains form an alternating ring which encloses part of the gamma chain. F(1) is attached to F(0) by a central stalk formed by the gamma and epsilon chains, while a peripheral stalk is formed by the delta, b and b' chains.</text>
</comment>
<keyword evidence="4 11" id="KW-0812">Transmembrane</keyword>
<comment type="function">
    <text evidence="10 11">F(1)F(0) ATP synthase produces ATP from ADP in the presence of a proton or sodium gradient. F-type ATPases consist of two structural domains, F(1) containing the extramembraneous catalytic core and F(0) containing the membrane proton channel, linked together by a central stalk and a peripheral stalk. During catalysis, ATP synthesis in the catalytic domain of F(1) is coupled via a rotary mechanism of the central stalk subunits to proton translocation.</text>
</comment>
<keyword evidence="7 11" id="KW-0406">Ion transport</keyword>
<keyword evidence="2 11" id="KW-0813">Transport</keyword>
<dbReference type="CDD" id="cd06503">
    <property type="entry name" value="ATP-synt_Fo_b"/>
    <property type="match status" value="1"/>
</dbReference>
<evidence type="ECO:0000256" key="1">
    <source>
        <dbReference type="ARBA" id="ARBA00004167"/>
    </source>
</evidence>
<evidence type="ECO:0000256" key="5">
    <source>
        <dbReference type="ARBA" id="ARBA00022781"/>
    </source>
</evidence>
<dbReference type="GO" id="GO:0046933">
    <property type="term" value="F:proton-transporting ATP synthase activity, rotational mechanism"/>
    <property type="evidence" value="ECO:0007669"/>
    <property type="project" value="UniProtKB-UniRule"/>
</dbReference>
<feature type="transmembrane region" description="Helical" evidence="11">
    <location>
        <begin position="20"/>
        <end position="42"/>
    </location>
</feature>
<evidence type="ECO:0000256" key="2">
    <source>
        <dbReference type="ARBA" id="ARBA00022448"/>
    </source>
</evidence>
<keyword evidence="11" id="KW-0793">Thylakoid</keyword>
<keyword evidence="9 11" id="KW-0066">ATP synthesis</keyword>
<accession>A0A097KJE1</accession>
<name>A0A097KJE1_9CHLO</name>
<comment type="miscellaneous">
    <text evidence="11">In plastids the F-type ATPase is also known as CF(1)CF(0).</text>
</comment>
<geneLocation type="chloroplast" evidence="14"/>
<comment type="function">
    <text evidence="11">Component of the F(0) channel, it forms part of the peripheral stalk, linking F(1) to F(0).</text>
</comment>
<dbReference type="GO" id="GO:0009535">
    <property type="term" value="C:chloroplast thylakoid membrane"/>
    <property type="evidence" value="ECO:0007669"/>
    <property type="project" value="UniProtKB-SubCell"/>
</dbReference>
<dbReference type="GeneID" id="31078295"/>
<comment type="subcellular location">
    <subcellularLocation>
        <location evidence="1">Membrane</location>
        <topology evidence="1">Single-pass membrane protein</topology>
    </subcellularLocation>
    <subcellularLocation>
        <location evidence="11">Plastid</location>
        <location evidence="11">Chloroplast thylakoid membrane</location>
        <topology evidence="11">Single-pass membrane protein</topology>
    </subcellularLocation>
</comment>
<keyword evidence="3 11" id="KW-0138">CF(0)</keyword>
<keyword evidence="5 11" id="KW-0375">Hydrogen ion transport</keyword>
<evidence type="ECO:0000256" key="10">
    <source>
        <dbReference type="ARBA" id="ARBA00025198"/>
    </source>
</evidence>
<evidence type="ECO:0000313" key="14">
    <source>
        <dbReference type="EMBL" id="AIT93307.1"/>
    </source>
</evidence>
<sequence length="178" mass="19863">MAELPLAFLGEGFGFNGNILSTNIINLAVVLGVVISFGGDALRSLLENRRQTIQTNLEQADKKAEEAEERLTKVKDRLERSQQAAKDILAQGRLTADQEKKRSLEETRNDIARLEQTKEETIQLQQQKAIAQVSKQVVGLAFQQVKSKLSPPLDKTIHASVNDFNIVLFGEYRPSMTN</sequence>
<evidence type="ECO:0000256" key="7">
    <source>
        <dbReference type="ARBA" id="ARBA00023065"/>
    </source>
</evidence>
<keyword evidence="14" id="KW-0934">Plastid</keyword>
<evidence type="ECO:0000256" key="12">
    <source>
        <dbReference type="RuleBase" id="RU003848"/>
    </source>
</evidence>
<comment type="similarity">
    <text evidence="11 12">Belongs to the ATPase B chain family.</text>
</comment>
<evidence type="ECO:0000256" key="9">
    <source>
        <dbReference type="ARBA" id="ARBA00023310"/>
    </source>
</evidence>
<dbReference type="PANTHER" id="PTHR34264:SF3">
    <property type="entry name" value="ATP SYNTHASE SUBUNIT B, CHLOROPLASTIC"/>
    <property type="match status" value="1"/>
</dbReference>
<evidence type="ECO:0000256" key="3">
    <source>
        <dbReference type="ARBA" id="ARBA00022547"/>
    </source>
</evidence>
<dbReference type="InterPro" id="IPR002146">
    <property type="entry name" value="ATP_synth_b/b'su_bac/chlpt"/>
</dbReference>
<evidence type="ECO:0000256" key="11">
    <source>
        <dbReference type="HAMAP-Rule" id="MF_01398"/>
    </source>
</evidence>
<dbReference type="EMBL" id="KM462860">
    <property type="protein sequence ID" value="AIT93307.1"/>
    <property type="molecule type" value="Genomic_DNA"/>
</dbReference>
<dbReference type="HAMAP" id="MF_01398">
    <property type="entry name" value="ATP_synth_b_bprime"/>
    <property type="match status" value="1"/>
</dbReference>
<keyword evidence="13" id="KW-0175">Coiled coil</keyword>
<evidence type="ECO:0000256" key="4">
    <source>
        <dbReference type="ARBA" id="ARBA00022692"/>
    </source>
</evidence>
<reference evidence="14" key="1">
    <citation type="journal article" date="2014" name="BMC Evol. Biol.">
        <title>Chloroplast phylogenomic analysis resolves deep-level relationships within the green algal class Trebouxiophyceae.</title>
        <authorList>
            <person name="Lemieux C."/>
            <person name="Otis C."/>
            <person name="Turmel M."/>
        </authorList>
    </citation>
    <scope>NUCLEOTIDE SEQUENCE</scope>
</reference>
<evidence type="ECO:0000256" key="6">
    <source>
        <dbReference type="ARBA" id="ARBA00022989"/>
    </source>
</evidence>
<evidence type="ECO:0000256" key="8">
    <source>
        <dbReference type="ARBA" id="ARBA00023136"/>
    </source>
</evidence>
<dbReference type="Pfam" id="PF00430">
    <property type="entry name" value="ATP-synt_B"/>
    <property type="match status" value="1"/>
</dbReference>
<protein>
    <recommendedName>
        <fullName evidence="11">ATP synthase subunit b, chloroplastic</fullName>
    </recommendedName>
    <alternativeName>
        <fullName evidence="11">ATP synthase F(0) sector subunit b</fullName>
    </alternativeName>
    <alternativeName>
        <fullName evidence="11">ATPase subunit I</fullName>
    </alternativeName>
</protein>
<keyword evidence="14" id="KW-0150">Chloroplast</keyword>
<organism evidence="14">
    <name type="scientific">Symbiochloris handae</name>
    <dbReference type="NCBI Taxonomy" id="1853882"/>
    <lineage>
        <taxon>Eukaryota</taxon>
        <taxon>Viridiplantae</taxon>
        <taxon>Chlorophyta</taxon>
        <taxon>core chlorophytes</taxon>
        <taxon>Trebouxiophyceae</taxon>
        <taxon>Trebouxiales</taxon>
        <taxon>Trebouxiaceae</taxon>
        <taxon>Symbiochloris</taxon>
    </lineage>
</organism>